<keyword evidence="7" id="KW-1185">Reference proteome</keyword>
<proteinExistence type="predicted"/>
<keyword evidence="1" id="KW-0805">Transcription regulation</keyword>
<dbReference type="PANTHER" id="PTHR38445:SF9">
    <property type="entry name" value="HTH-TYPE TRANSCRIPTIONAL REPRESSOR YTRA"/>
    <property type="match status" value="1"/>
</dbReference>
<dbReference type="GO" id="GO:0003677">
    <property type="term" value="F:DNA binding"/>
    <property type="evidence" value="ECO:0007669"/>
    <property type="project" value="UniProtKB-KW"/>
</dbReference>
<evidence type="ECO:0000256" key="2">
    <source>
        <dbReference type="ARBA" id="ARBA00023125"/>
    </source>
</evidence>
<protein>
    <submittedName>
        <fullName evidence="6">GntR family transcriptional regulator</fullName>
    </submittedName>
</protein>
<dbReference type="InterPro" id="IPR036388">
    <property type="entry name" value="WH-like_DNA-bd_sf"/>
</dbReference>
<dbReference type="SMART" id="SM00345">
    <property type="entry name" value="HTH_GNTR"/>
    <property type="match status" value="1"/>
</dbReference>
<dbReference type="Gene3D" id="1.10.10.10">
    <property type="entry name" value="Winged helix-like DNA-binding domain superfamily/Winged helix DNA-binding domain"/>
    <property type="match status" value="1"/>
</dbReference>
<dbReference type="Proteomes" id="UP000319103">
    <property type="component" value="Unassembled WGS sequence"/>
</dbReference>
<comment type="caution">
    <text evidence="6">The sequence shown here is derived from an EMBL/GenBank/DDBJ whole genome shotgun (WGS) entry which is preliminary data.</text>
</comment>
<feature type="compositionally biased region" description="Pro residues" evidence="4">
    <location>
        <begin position="1"/>
        <end position="10"/>
    </location>
</feature>
<dbReference type="EMBL" id="VIGB01000003">
    <property type="protein sequence ID" value="TQF05755.1"/>
    <property type="molecule type" value="Genomic_DNA"/>
</dbReference>
<dbReference type="InterPro" id="IPR000524">
    <property type="entry name" value="Tscrpt_reg_HTH_GntR"/>
</dbReference>
<name>A0A540W9Q5_9ACTN</name>
<evidence type="ECO:0000256" key="3">
    <source>
        <dbReference type="ARBA" id="ARBA00023163"/>
    </source>
</evidence>
<dbReference type="AlphaFoldDB" id="A0A540W9Q5"/>
<dbReference type="OrthoDB" id="4307011at2"/>
<dbReference type="GO" id="GO:0003700">
    <property type="term" value="F:DNA-binding transcription factor activity"/>
    <property type="evidence" value="ECO:0007669"/>
    <property type="project" value="InterPro"/>
</dbReference>
<dbReference type="CDD" id="cd07377">
    <property type="entry name" value="WHTH_GntR"/>
    <property type="match status" value="1"/>
</dbReference>
<sequence length="140" mass="14820">MVTPRQPPQKEPQQVQLSIDHAGPTPPYEQLRAQIAEQARAGALPAGLKLPTVRALAEQLGLAANTVARAYRELEADGVVETHGRRGTLVAAVGDTAHRLASTAANEYAERVHRLGLDRDEAQAAVTGALDLVYGGLGRS</sequence>
<reference evidence="6 7" key="1">
    <citation type="submission" date="2019-06" db="EMBL/GenBank/DDBJ databases">
        <title>Description of Kitasatospora acidophila sp. nov. isolated from pine grove soil, and reclassification of Streptomyces novaecaesareae to Kitasatospora novaeceasareae comb. nov.</title>
        <authorList>
            <person name="Kim M.J."/>
        </authorList>
    </citation>
    <scope>NUCLEOTIDE SEQUENCE [LARGE SCALE GENOMIC DNA]</scope>
    <source>
        <strain evidence="6 7">MMS16-CNU292</strain>
    </source>
</reference>
<feature type="region of interest" description="Disordered" evidence="4">
    <location>
        <begin position="1"/>
        <end position="27"/>
    </location>
</feature>
<keyword evidence="2" id="KW-0238">DNA-binding</keyword>
<dbReference type="PROSITE" id="PS50949">
    <property type="entry name" value="HTH_GNTR"/>
    <property type="match status" value="1"/>
</dbReference>
<dbReference type="InterPro" id="IPR036390">
    <property type="entry name" value="WH_DNA-bd_sf"/>
</dbReference>
<feature type="domain" description="HTH gntR-type" evidence="5">
    <location>
        <begin position="25"/>
        <end position="93"/>
    </location>
</feature>
<dbReference type="Pfam" id="PF00392">
    <property type="entry name" value="GntR"/>
    <property type="match status" value="1"/>
</dbReference>
<accession>A0A540W9Q5</accession>
<evidence type="ECO:0000256" key="4">
    <source>
        <dbReference type="SAM" id="MobiDB-lite"/>
    </source>
</evidence>
<evidence type="ECO:0000313" key="7">
    <source>
        <dbReference type="Proteomes" id="UP000319103"/>
    </source>
</evidence>
<organism evidence="6 7">
    <name type="scientific">Kitasatospora acidiphila</name>
    <dbReference type="NCBI Taxonomy" id="2567942"/>
    <lineage>
        <taxon>Bacteria</taxon>
        <taxon>Bacillati</taxon>
        <taxon>Actinomycetota</taxon>
        <taxon>Actinomycetes</taxon>
        <taxon>Kitasatosporales</taxon>
        <taxon>Streptomycetaceae</taxon>
        <taxon>Kitasatospora</taxon>
    </lineage>
</organism>
<dbReference type="PANTHER" id="PTHR38445">
    <property type="entry name" value="HTH-TYPE TRANSCRIPTIONAL REPRESSOR YTRA"/>
    <property type="match status" value="1"/>
</dbReference>
<evidence type="ECO:0000259" key="5">
    <source>
        <dbReference type="PROSITE" id="PS50949"/>
    </source>
</evidence>
<dbReference type="PRINTS" id="PR00035">
    <property type="entry name" value="HTHGNTR"/>
</dbReference>
<keyword evidence="3" id="KW-0804">Transcription</keyword>
<dbReference type="SUPFAM" id="SSF46785">
    <property type="entry name" value="Winged helix' DNA-binding domain"/>
    <property type="match status" value="1"/>
</dbReference>
<evidence type="ECO:0000313" key="6">
    <source>
        <dbReference type="EMBL" id="TQF05755.1"/>
    </source>
</evidence>
<evidence type="ECO:0000256" key="1">
    <source>
        <dbReference type="ARBA" id="ARBA00023015"/>
    </source>
</evidence>
<gene>
    <name evidence="6" type="ORF">E6W39_30385</name>
</gene>